<proteinExistence type="inferred from homology"/>
<dbReference type="Proteomes" id="UP000243887">
    <property type="component" value="Unassembled WGS sequence"/>
</dbReference>
<evidence type="ECO:0000256" key="1">
    <source>
        <dbReference type="ARBA" id="ARBA00000971"/>
    </source>
</evidence>
<name>A0A1I3UFL5_9FLAO</name>
<evidence type="ECO:0000313" key="7">
    <source>
        <dbReference type="Proteomes" id="UP000243887"/>
    </source>
</evidence>
<dbReference type="PROSITE" id="PS50059">
    <property type="entry name" value="FKBP_PPIASE"/>
    <property type="match status" value="1"/>
</dbReference>
<evidence type="ECO:0000259" key="5">
    <source>
        <dbReference type="PROSITE" id="PS50059"/>
    </source>
</evidence>
<comment type="catalytic activity">
    <reaction evidence="1 3 4">
        <text>[protein]-peptidylproline (omega=180) = [protein]-peptidylproline (omega=0)</text>
        <dbReference type="Rhea" id="RHEA:16237"/>
        <dbReference type="Rhea" id="RHEA-COMP:10747"/>
        <dbReference type="Rhea" id="RHEA-COMP:10748"/>
        <dbReference type="ChEBI" id="CHEBI:83833"/>
        <dbReference type="ChEBI" id="CHEBI:83834"/>
        <dbReference type="EC" id="5.2.1.8"/>
    </reaction>
</comment>
<dbReference type="EC" id="5.2.1.8" evidence="4"/>
<dbReference type="EMBL" id="FORU01000017">
    <property type="protein sequence ID" value="SFJ81493.1"/>
    <property type="molecule type" value="Genomic_DNA"/>
</dbReference>
<dbReference type="PROSITE" id="PS51257">
    <property type="entry name" value="PROKAR_LIPOPROTEIN"/>
    <property type="match status" value="1"/>
</dbReference>
<dbReference type="AlphaFoldDB" id="A0A1I3UFL5"/>
<reference evidence="7" key="1">
    <citation type="submission" date="2016-10" db="EMBL/GenBank/DDBJ databases">
        <authorList>
            <person name="Varghese N."/>
            <person name="Submissions S."/>
        </authorList>
    </citation>
    <scope>NUCLEOTIDE SEQUENCE [LARGE SCALE GENOMIC DNA]</scope>
    <source>
        <strain evidence="7">DSM 26542</strain>
    </source>
</reference>
<keyword evidence="2 3" id="KW-0697">Rotamase</keyword>
<evidence type="ECO:0000313" key="6">
    <source>
        <dbReference type="EMBL" id="SFJ81493.1"/>
    </source>
</evidence>
<evidence type="ECO:0000256" key="3">
    <source>
        <dbReference type="PROSITE-ProRule" id="PRU00277"/>
    </source>
</evidence>
<dbReference type="Gene3D" id="3.10.50.40">
    <property type="match status" value="1"/>
</dbReference>
<evidence type="ECO:0000256" key="4">
    <source>
        <dbReference type="RuleBase" id="RU003915"/>
    </source>
</evidence>
<dbReference type="InterPro" id="IPR001179">
    <property type="entry name" value="PPIase_FKBP_dom"/>
</dbReference>
<comment type="similarity">
    <text evidence="4">Belongs to the FKBP-type PPIase family.</text>
</comment>
<keyword evidence="3 4" id="KW-0413">Isomerase</keyword>
<accession>A0A1I3UFL5</accession>
<gene>
    <name evidence="6" type="ORF">SAMN04487893_11749</name>
</gene>
<keyword evidence="7" id="KW-1185">Reference proteome</keyword>
<evidence type="ECO:0000256" key="2">
    <source>
        <dbReference type="ARBA" id="ARBA00023110"/>
    </source>
</evidence>
<dbReference type="InterPro" id="IPR019869">
    <property type="entry name" value="Motility-assoc_PPIase_GldI"/>
</dbReference>
<dbReference type="NCBIfam" id="TIGR03516">
    <property type="entry name" value="ppisom_GldI"/>
    <property type="match status" value="1"/>
</dbReference>
<sequence>MKKSLLNMKTINFYFVISSICLLTLFSCKEPEARLPISKSKSAQINKSIALNKALIEDEESLIKEYIAKDTTNQYLNSSNGFWYSYKERHLEDTYHPKPGDLVTFTYSVSDLQDKIIYTESEIGVLKYLVDQEDQLKGIRHAVKLLKKGEKASFIFPSHLAYGYIGDKNKIGKNQPIIMTIALTSIEIKN</sequence>
<organism evidence="6 7">
    <name type="scientific">Myroides guanonis</name>
    <dbReference type="NCBI Taxonomy" id="1150112"/>
    <lineage>
        <taxon>Bacteria</taxon>
        <taxon>Pseudomonadati</taxon>
        <taxon>Bacteroidota</taxon>
        <taxon>Flavobacteriia</taxon>
        <taxon>Flavobacteriales</taxon>
        <taxon>Flavobacteriaceae</taxon>
        <taxon>Myroides</taxon>
    </lineage>
</organism>
<dbReference type="Pfam" id="PF00254">
    <property type="entry name" value="FKBP_C"/>
    <property type="match status" value="1"/>
</dbReference>
<dbReference type="SUPFAM" id="SSF54534">
    <property type="entry name" value="FKBP-like"/>
    <property type="match status" value="1"/>
</dbReference>
<dbReference type="InterPro" id="IPR046357">
    <property type="entry name" value="PPIase_dom_sf"/>
</dbReference>
<dbReference type="STRING" id="1150112.SAMN04487893_11749"/>
<protein>
    <recommendedName>
        <fullName evidence="4">Peptidyl-prolyl cis-trans isomerase</fullName>
        <ecNumber evidence="4">5.2.1.8</ecNumber>
    </recommendedName>
</protein>
<dbReference type="GO" id="GO:0003755">
    <property type="term" value="F:peptidyl-prolyl cis-trans isomerase activity"/>
    <property type="evidence" value="ECO:0007669"/>
    <property type="project" value="UniProtKB-UniRule"/>
</dbReference>
<feature type="domain" description="PPIase FKBP-type" evidence="5">
    <location>
        <begin position="100"/>
        <end position="187"/>
    </location>
</feature>